<sequence length="124" mass="14349">MHRGLPAMSSISVCSSFPTVRSKWLVSEIMPNVCYIHPPFISRILTLMFPPKWHILSDDLFDSRQRNYLWLPGCLSSSKPCTPTEPTHGNNINRLGINQRLHAQGSSASRWRRVFRWCDAVPRW</sequence>
<dbReference type="EMBL" id="KQ965735">
    <property type="protein sequence ID" value="KXS20386.1"/>
    <property type="molecule type" value="Genomic_DNA"/>
</dbReference>
<keyword evidence="2" id="KW-1185">Reference proteome</keyword>
<reference evidence="1 2" key="1">
    <citation type="journal article" date="2015" name="Genome Biol. Evol.">
        <title>Phylogenomic analyses indicate that early fungi evolved digesting cell walls of algal ancestors of land plants.</title>
        <authorList>
            <person name="Chang Y."/>
            <person name="Wang S."/>
            <person name="Sekimoto S."/>
            <person name="Aerts A.L."/>
            <person name="Choi C."/>
            <person name="Clum A."/>
            <person name="LaButti K.M."/>
            <person name="Lindquist E.A."/>
            <person name="Yee Ngan C."/>
            <person name="Ohm R.A."/>
            <person name="Salamov A.A."/>
            <person name="Grigoriev I.V."/>
            <person name="Spatafora J.W."/>
            <person name="Berbee M.L."/>
        </authorList>
    </citation>
    <scope>NUCLEOTIDE SEQUENCE [LARGE SCALE GENOMIC DNA]</scope>
    <source>
        <strain evidence="1 2">JEL478</strain>
    </source>
</reference>
<organism evidence="1 2">
    <name type="scientific">Gonapodya prolifera (strain JEL478)</name>
    <name type="common">Monoblepharis prolifera</name>
    <dbReference type="NCBI Taxonomy" id="1344416"/>
    <lineage>
        <taxon>Eukaryota</taxon>
        <taxon>Fungi</taxon>
        <taxon>Fungi incertae sedis</taxon>
        <taxon>Chytridiomycota</taxon>
        <taxon>Chytridiomycota incertae sedis</taxon>
        <taxon>Monoblepharidomycetes</taxon>
        <taxon>Monoblepharidales</taxon>
        <taxon>Gonapodyaceae</taxon>
        <taxon>Gonapodya</taxon>
    </lineage>
</organism>
<evidence type="ECO:0000313" key="1">
    <source>
        <dbReference type="EMBL" id="KXS20386.1"/>
    </source>
</evidence>
<protein>
    <submittedName>
        <fullName evidence="1">Uncharacterized protein</fullName>
    </submittedName>
</protein>
<evidence type="ECO:0000313" key="2">
    <source>
        <dbReference type="Proteomes" id="UP000070544"/>
    </source>
</evidence>
<name>A0A139AUG7_GONPJ</name>
<gene>
    <name evidence="1" type="ORF">M427DRAFT_374346</name>
</gene>
<accession>A0A139AUG7</accession>
<dbReference type="Proteomes" id="UP000070544">
    <property type="component" value="Unassembled WGS sequence"/>
</dbReference>
<dbReference type="AlphaFoldDB" id="A0A139AUG7"/>
<proteinExistence type="predicted"/>